<feature type="region of interest" description="Disordered" evidence="6">
    <location>
        <begin position="275"/>
        <end position="305"/>
    </location>
</feature>
<dbReference type="Proteomes" id="UP001057375">
    <property type="component" value="Unassembled WGS sequence"/>
</dbReference>
<keyword evidence="1" id="KW-0808">Transferase</keyword>
<dbReference type="InterPro" id="IPR000719">
    <property type="entry name" value="Prot_kinase_dom"/>
</dbReference>
<dbReference type="SUPFAM" id="SSF56112">
    <property type="entry name" value="Protein kinase-like (PK-like)"/>
    <property type="match status" value="1"/>
</dbReference>
<gene>
    <name evidence="8" type="ORF">ADUPG1_012195</name>
</gene>
<feature type="binding site" evidence="5">
    <location>
        <position position="79"/>
    </location>
    <ligand>
        <name>ATP</name>
        <dbReference type="ChEBI" id="CHEBI:30616"/>
    </ligand>
</feature>
<dbReference type="InterPro" id="IPR045269">
    <property type="entry name" value="Atg1-like"/>
</dbReference>
<sequence length="544" mass="61204">MDLSREMTSIEHVSPSGESTPLPSSSSAQAAAFQREHLPEKILKSSDSIIPLCVIGQGGFGEVFLIKMGDDDHSCSVFKKMLMVGDKELVKACRKEFRIQRKLFNNPKCFNLIPRPMYIIDLLDSKGIYGFVMEFCVGGSVREFAKSWCVGGKSALLSSETMSEAFDSFYSSTISTSSEQLEPSIIQSERPVTIDCSSIHETLDPMRMDPLRVSALCVGMIECLAMILKAKPDLVHRDIKPDNFLIRFDPKDAKCKVVLSDLGLVKIQETISSRSSTSSMMHDSYSKASREVKSEDGKQEDSHQADNTFRGTVVYSALESLLYGEQTASSDAHSLGMSILALFLGKHPFADHPLMLRRDIPPVEVLGNVIALLRERMFCPLSRSPLFKSLKTIEGGKFIPVFDCLNEIFEGLTKEESDERMSVHEAYGRVQSIKCFLPEIGDGWKCPSMEDIVKRNLSRHGNPDGIFECTPEKLEEQRKKEKEEEEEAEKRVVHQLENKVVHLQRDLTAMKRREAEAKRQAEEEEEEEEEEEITLGTVKRSHSI</sequence>
<reference evidence="8" key="1">
    <citation type="submission" date="2022-03" db="EMBL/GenBank/DDBJ databases">
        <title>Draft genome sequence of Aduncisulcus paluster, a free-living microaerophilic Fornicata.</title>
        <authorList>
            <person name="Yuyama I."/>
            <person name="Kume K."/>
            <person name="Tamura T."/>
            <person name="Inagaki Y."/>
            <person name="Hashimoto T."/>
        </authorList>
    </citation>
    <scope>NUCLEOTIDE SEQUENCE</scope>
    <source>
        <strain evidence="8">NY0171</strain>
    </source>
</reference>
<dbReference type="InterPro" id="IPR008271">
    <property type="entry name" value="Ser/Thr_kinase_AS"/>
</dbReference>
<evidence type="ECO:0000256" key="1">
    <source>
        <dbReference type="ARBA" id="ARBA00022679"/>
    </source>
</evidence>
<evidence type="ECO:0000256" key="4">
    <source>
        <dbReference type="ARBA" id="ARBA00022840"/>
    </source>
</evidence>
<evidence type="ECO:0000256" key="2">
    <source>
        <dbReference type="ARBA" id="ARBA00022741"/>
    </source>
</evidence>
<feature type="region of interest" description="Disordered" evidence="6">
    <location>
        <begin position="1"/>
        <end position="30"/>
    </location>
</feature>
<feature type="compositionally biased region" description="Low complexity" evidence="6">
    <location>
        <begin position="14"/>
        <end position="30"/>
    </location>
</feature>
<evidence type="ECO:0000313" key="9">
    <source>
        <dbReference type="Proteomes" id="UP001057375"/>
    </source>
</evidence>
<feature type="compositionally biased region" description="Basic and acidic residues" evidence="6">
    <location>
        <begin position="284"/>
        <end position="304"/>
    </location>
</feature>
<feature type="compositionally biased region" description="Acidic residues" evidence="6">
    <location>
        <begin position="522"/>
        <end position="533"/>
    </location>
</feature>
<dbReference type="Pfam" id="PF00069">
    <property type="entry name" value="Pkinase"/>
    <property type="match status" value="1"/>
</dbReference>
<evidence type="ECO:0000256" key="5">
    <source>
        <dbReference type="PROSITE-ProRule" id="PRU10141"/>
    </source>
</evidence>
<dbReference type="PROSITE" id="PS00108">
    <property type="entry name" value="PROTEIN_KINASE_ST"/>
    <property type="match status" value="1"/>
</dbReference>
<keyword evidence="2 5" id="KW-0547">Nucleotide-binding</keyword>
<evidence type="ECO:0000256" key="6">
    <source>
        <dbReference type="SAM" id="MobiDB-lite"/>
    </source>
</evidence>
<dbReference type="PANTHER" id="PTHR24348">
    <property type="entry name" value="SERINE/THREONINE-PROTEIN KINASE UNC-51-RELATED"/>
    <property type="match status" value="1"/>
</dbReference>
<keyword evidence="9" id="KW-1185">Reference proteome</keyword>
<proteinExistence type="predicted"/>
<keyword evidence="3" id="KW-0418">Kinase</keyword>
<accession>A0ABQ5K0V5</accession>
<evidence type="ECO:0000256" key="3">
    <source>
        <dbReference type="ARBA" id="ARBA00022777"/>
    </source>
</evidence>
<dbReference type="InterPro" id="IPR011009">
    <property type="entry name" value="Kinase-like_dom_sf"/>
</dbReference>
<dbReference type="EMBL" id="BQXS01012418">
    <property type="protein sequence ID" value="GKT22682.1"/>
    <property type="molecule type" value="Genomic_DNA"/>
</dbReference>
<dbReference type="PROSITE" id="PS00107">
    <property type="entry name" value="PROTEIN_KINASE_ATP"/>
    <property type="match status" value="1"/>
</dbReference>
<feature type="region of interest" description="Disordered" evidence="6">
    <location>
        <begin position="504"/>
        <end position="544"/>
    </location>
</feature>
<dbReference type="PROSITE" id="PS50011">
    <property type="entry name" value="PROTEIN_KINASE_DOM"/>
    <property type="match status" value="1"/>
</dbReference>
<name>A0ABQ5K0V5_9EUKA</name>
<dbReference type="InterPro" id="IPR017441">
    <property type="entry name" value="Protein_kinase_ATP_BS"/>
</dbReference>
<feature type="compositionally biased region" description="Basic and acidic residues" evidence="6">
    <location>
        <begin position="504"/>
        <end position="521"/>
    </location>
</feature>
<organism evidence="8 9">
    <name type="scientific">Aduncisulcus paluster</name>
    <dbReference type="NCBI Taxonomy" id="2918883"/>
    <lineage>
        <taxon>Eukaryota</taxon>
        <taxon>Metamonada</taxon>
        <taxon>Carpediemonas-like organisms</taxon>
        <taxon>Aduncisulcus</taxon>
    </lineage>
</organism>
<keyword evidence="4 5" id="KW-0067">ATP-binding</keyword>
<dbReference type="Gene3D" id="1.10.510.10">
    <property type="entry name" value="Transferase(Phosphotransferase) domain 1"/>
    <property type="match status" value="2"/>
</dbReference>
<dbReference type="SMART" id="SM00220">
    <property type="entry name" value="S_TKc"/>
    <property type="match status" value="1"/>
</dbReference>
<comment type="caution">
    <text evidence="8">The sequence shown here is derived from an EMBL/GenBank/DDBJ whole genome shotgun (WGS) entry which is preliminary data.</text>
</comment>
<evidence type="ECO:0000313" key="8">
    <source>
        <dbReference type="EMBL" id="GKT22682.1"/>
    </source>
</evidence>
<feature type="domain" description="Protein kinase" evidence="7">
    <location>
        <begin position="49"/>
        <end position="437"/>
    </location>
</feature>
<evidence type="ECO:0000259" key="7">
    <source>
        <dbReference type="PROSITE" id="PS50011"/>
    </source>
</evidence>
<protein>
    <recommendedName>
        <fullName evidence="7">Protein kinase domain-containing protein</fullName>
    </recommendedName>
</protein>
<dbReference type="PANTHER" id="PTHR24348:SF22">
    <property type="entry name" value="NON-SPECIFIC SERINE_THREONINE PROTEIN KINASE"/>
    <property type="match status" value="1"/>
</dbReference>